<organism evidence="4 5">
    <name type="scientific">Lingula anatina</name>
    <name type="common">Brachiopod</name>
    <name type="synonym">Lingula unguis</name>
    <dbReference type="NCBI Taxonomy" id="7574"/>
    <lineage>
        <taxon>Eukaryota</taxon>
        <taxon>Metazoa</taxon>
        <taxon>Spiralia</taxon>
        <taxon>Lophotrochozoa</taxon>
        <taxon>Brachiopoda</taxon>
        <taxon>Linguliformea</taxon>
        <taxon>Lingulata</taxon>
        <taxon>Lingulida</taxon>
        <taxon>Linguloidea</taxon>
        <taxon>Lingulidae</taxon>
        <taxon>Lingula</taxon>
    </lineage>
</organism>
<gene>
    <name evidence="5" type="primary">LOC106169863</name>
</gene>
<keyword evidence="5" id="KW-0176">Collagen</keyword>
<dbReference type="OMA" id="NIDYCER"/>
<evidence type="ECO:0000259" key="3">
    <source>
        <dbReference type="Pfam" id="PF25815"/>
    </source>
</evidence>
<dbReference type="Pfam" id="PF25815">
    <property type="entry name" value="CTHRC1_C"/>
    <property type="match status" value="1"/>
</dbReference>
<feature type="domain" description="CTHRC1 C-terminal" evidence="3">
    <location>
        <begin position="87"/>
        <end position="217"/>
    </location>
</feature>
<evidence type="ECO:0000256" key="2">
    <source>
        <dbReference type="SAM" id="SignalP"/>
    </source>
</evidence>
<dbReference type="OrthoDB" id="5977433at2759"/>
<dbReference type="InParanoid" id="A0A1S3J537"/>
<evidence type="ECO:0000313" key="5">
    <source>
        <dbReference type="RefSeq" id="XP_013404954.1"/>
    </source>
</evidence>
<keyword evidence="4" id="KW-1185">Reference proteome</keyword>
<evidence type="ECO:0000313" key="4">
    <source>
        <dbReference type="Proteomes" id="UP000085678"/>
    </source>
</evidence>
<sequence>MKGCHLLLTVCCSSVLLAQVVKEDKQTERCIMTGRDGRDGRDGLSGQAGRDGKDGATGAKGEKGNIGETGLSGKPGQKGEKGSCPLRNIRQYVFKDLNEDRDTGILKEVTFRKLYNESALWILWSGSLALVPAYRTACRRWFFTFNGKECQDPATVDAQIYENIHGDNSHRPSPVEGICMDVPKGTLRIGFNIDYCERHDHTGKAYTAYDSVSRILVEEIIIHNDLPEDYKVDDYLDLPPSTTPPTTVAPKGTTTSQKSTLAAHRALPYRPPGK</sequence>
<dbReference type="AlphaFoldDB" id="A0A1S3J537"/>
<feature type="region of interest" description="Disordered" evidence="1">
    <location>
        <begin position="32"/>
        <end position="84"/>
    </location>
</feature>
<feature type="signal peptide" evidence="2">
    <location>
        <begin position="1"/>
        <end position="18"/>
    </location>
</feature>
<proteinExistence type="predicted"/>
<dbReference type="RefSeq" id="XP_013404954.1">
    <property type="nucleotide sequence ID" value="XM_013549500.1"/>
</dbReference>
<dbReference type="Pfam" id="PF01391">
    <property type="entry name" value="Collagen"/>
    <property type="match status" value="1"/>
</dbReference>
<reference evidence="5" key="1">
    <citation type="submission" date="2025-08" db="UniProtKB">
        <authorList>
            <consortium name="RefSeq"/>
        </authorList>
    </citation>
    <scope>IDENTIFICATION</scope>
    <source>
        <tissue evidence="5">Gonads</tissue>
    </source>
</reference>
<dbReference type="GeneID" id="106169863"/>
<keyword evidence="2" id="KW-0732">Signal</keyword>
<evidence type="ECO:0000256" key="1">
    <source>
        <dbReference type="SAM" id="MobiDB-lite"/>
    </source>
</evidence>
<protein>
    <submittedName>
        <fullName evidence="5">Collagen triple helix repeat-containing protein 1 isoform X1</fullName>
    </submittedName>
</protein>
<feature type="compositionally biased region" description="Basic and acidic residues" evidence="1">
    <location>
        <begin position="50"/>
        <end position="65"/>
    </location>
</feature>
<dbReference type="InterPro" id="IPR057873">
    <property type="entry name" value="CTHRC1_C"/>
</dbReference>
<name>A0A1S3J537_LINAN</name>
<feature type="region of interest" description="Disordered" evidence="1">
    <location>
        <begin position="238"/>
        <end position="274"/>
    </location>
</feature>
<dbReference type="InterPro" id="IPR008160">
    <property type="entry name" value="Collagen"/>
</dbReference>
<dbReference type="Proteomes" id="UP000085678">
    <property type="component" value="Unplaced"/>
</dbReference>
<feature type="chain" id="PRO_5010383644" evidence="2">
    <location>
        <begin position="19"/>
        <end position="274"/>
    </location>
</feature>
<dbReference type="GO" id="GO:0005581">
    <property type="term" value="C:collagen trimer"/>
    <property type="evidence" value="ECO:0007669"/>
    <property type="project" value="UniProtKB-KW"/>
</dbReference>
<dbReference type="KEGG" id="lak:106169863"/>
<accession>A0A1S3J537</accession>